<name>A0A086ASV2_9FLAO</name>
<keyword evidence="3" id="KW-1185">Reference proteome</keyword>
<dbReference type="AlphaFoldDB" id="A0A086ASV2"/>
<feature type="signal peptide" evidence="1">
    <location>
        <begin position="1"/>
        <end position="19"/>
    </location>
</feature>
<keyword evidence="1" id="KW-0732">Signal</keyword>
<sequence length="254" mass="29197">MKFKTLLLVLCFASTASFAQDKVKYTKDQIKKMETYLFNEGFNAPSPRKTSTIILKDGSSHKGFCNNIETKKGQIYEVSIKDSISKKGITFNADQISEMYVYPSNVEKIAKVAKYMGNIRNFGTKKLTKNTTSERIHFVNQTVSLKNKKDDKEFLMQLINPDFSDIISVYHDPRAKETGGFSVMGSPQLGGGVIKSYYVKKGDKIIWLHKDDFEDNYDFLFGDNPEFMKKYPKKSAEWDYFSFLVHEYTEMNNG</sequence>
<evidence type="ECO:0000313" key="2">
    <source>
        <dbReference type="EMBL" id="KFF19766.1"/>
    </source>
</evidence>
<gene>
    <name evidence="2" type="ORF">IQ37_15975</name>
</gene>
<dbReference type="OrthoDB" id="821652at2"/>
<dbReference type="Proteomes" id="UP000028709">
    <property type="component" value="Unassembled WGS sequence"/>
</dbReference>
<evidence type="ECO:0000313" key="3">
    <source>
        <dbReference type="Proteomes" id="UP000028709"/>
    </source>
</evidence>
<dbReference type="STRING" id="558152.IQ37_15975"/>
<proteinExistence type="predicted"/>
<accession>A0A086ASV2</accession>
<reference evidence="2 3" key="1">
    <citation type="submission" date="2014-07" db="EMBL/GenBank/DDBJ databases">
        <title>Genome of Chryseobacterium piperi CTM.</title>
        <authorList>
            <person name="Pipes S.E."/>
            <person name="Stropko S.J."/>
            <person name="Newman J.D."/>
        </authorList>
    </citation>
    <scope>NUCLEOTIDE SEQUENCE [LARGE SCALE GENOMIC DNA]</scope>
    <source>
        <strain evidence="2 3">CTM</strain>
    </source>
</reference>
<protein>
    <submittedName>
        <fullName evidence="2">Uncharacterized protein</fullName>
    </submittedName>
</protein>
<feature type="chain" id="PRO_5001803345" evidence="1">
    <location>
        <begin position="20"/>
        <end position="254"/>
    </location>
</feature>
<dbReference type="eggNOG" id="ENOG502ZC9Y">
    <property type="taxonomic scope" value="Bacteria"/>
</dbReference>
<evidence type="ECO:0000256" key="1">
    <source>
        <dbReference type="SAM" id="SignalP"/>
    </source>
</evidence>
<organism evidence="2 3">
    <name type="scientific">Chryseobacterium piperi</name>
    <dbReference type="NCBI Taxonomy" id="558152"/>
    <lineage>
        <taxon>Bacteria</taxon>
        <taxon>Pseudomonadati</taxon>
        <taxon>Bacteroidota</taxon>
        <taxon>Flavobacteriia</taxon>
        <taxon>Flavobacteriales</taxon>
        <taxon>Weeksellaceae</taxon>
        <taxon>Chryseobacterium group</taxon>
        <taxon>Chryseobacterium</taxon>
    </lineage>
</organism>
<dbReference type="KEGG" id="cpip:CJF12_11060"/>
<comment type="caution">
    <text evidence="2">The sequence shown here is derived from an EMBL/GenBank/DDBJ whole genome shotgun (WGS) entry which is preliminary data.</text>
</comment>
<dbReference type="RefSeq" id="WP_034686682.1">
    <property type="nucleotide sequence ID" value="NZ_CP023049.2"/>
</dbReference>
<dbReference type="EMBL" id="JPRJ01000038">
    <property type="protein sequence ID" value="KFF19766.1"/>
    <property type="molecule type" value="Genomic_DNA"/>
</dbReference>